<accession>A0AAV3ZK02</accession>
<dbReference type="EMBL" id="BLXT01002514">
    <property type="protein sequence ID" value="GFN95474.1"/>
    <property type="molecule type" value="Genomic_DNA"/>
</dbReference>
<dbReference type="AlphaFoldDB" id="A0AAV3ZK02"/>
<organism evidence="1 2">
    <name type="scientific">Plakobranchus ocellatus</name>
    <dbReference type="NCBI Taxonomy" id="259542"/>
    <lineage>
        <taxon>Eukaryota</taxon>
        <taxon>Metazoa</taxon>
        <taxon>Spiralia</taxon>
        <taxon>Lophotrochozoa</taxon>
        <taxon>Mollusca</taxon>
        <taxon>Gastropoda</taxon>
        <taxon>Heterobranchia</taxon>
        <taxon>Euthyneura</taxon>
        <taxon>Panpulmonata</taxon>
        <taxon>Sacoglossa</taxon>
        <taxon>Placobranchoidea</taxon>
        <taxon>Plakobranchidae</taxon>
        <taxon>Plakobranchus</taxon>
    </lineage>
</organism>
<keyword evidence="2" id="KW-1185">Reference proteome</keyword>
<name>A0AAV3ZK02_9GAST</name>
<proteinExistence type="predicted"/>
<reference evidence="1 2" key="1">
    <citation type="journal article" date="2021" name="Elife">
        <title>Chloroplast acquisition without the gene transfer in kleptoplastic sea slugs, Plakobranchus ocellatus.</title>
        <authorList>
            <person name="Maeda T."/>
            <person name="Takahashi S."/>
            <person name="Yoshida T."/>
            <person name="Shimamura S."/>
            <person name="Takaki Y."/>
            <person name="Nagai Y."/>
            <person name="Toyoda A."/>
            <person name="Suzuki Y."/>
            <person name="Arimoto A."/>
            <person name="Ishii H."/>
            <person name="Satoh N."/>
            <person name="Nishiyama T."/>
            <person name="Hasebe M."/>
            <person name="Maruyama T."/>
            <person name="Minagawa J."/>
            <person name="Obokata J."/>
            <person name="Shigenobu S."/>
        </authorList>
    </citation>
    <scope>NUCLEOTIDE SEQUENCE [LARGE SCALE GENOMIC DNA]</scope>
</reference>
<dbReference type="Proteomes" id="UP000735302">
    <property type="component" value="Unassembled WGS sequence"/>
</dbReference>
<protein>
    <submittedName>
        <fullName evidence="1">Uncharacterized protein</fullName>
    </submittedName>
</protein>
<evidence type="ECO:0000313" key="2">
    <source>
        <dbReference type="Proteomes" id="UP000735302"/>
    </source>
</evidence>
<sequence length="77" mass="8468">MGRRDGLSVAVLYPTASKPDNLHNKTGLVVLVAPVSRTMRGQVLASHFLLSKRATDLRPGCKTQRIAPTLRQDESRN</sequence>
<evidence type="ECO:0000313" key="1">
    <source>
        <dbReference type="EMBL" id="GFN95474.1"/>
    </source>
</evidence>
<comment type="caution">
    <text evidence="1">The sequence shown here is derived from an EMBL/GenBank/DDBJ whole genome shotgun (WGS) entry which is preliminary data.</text>
</comment>
<gene>
    <name evidence="1" type="ORF">PoB_002198000</name>
</gene>